<organism evidence="1 2">
    <name type="scientific">Weissella viridescens</name>
    <name type="common">Lactobacillus viridescens</name>
    <dbReference type="NCBI Taxonomy" id="1629"/>
    <lineage>
        <taxon>Bacteria</taxon>
        <taxon>Bacillati</taxon>
        <taxon>Bacillota</taxon>
        <taxon>Bacilli</taxon>
        <taxon>Lactobacillales</taxon>
        <taxon>Lactobacillaceae</taxon>
        <taxon>Weissella</taxon>
    </lineage>
</organism>
<dbReference type="AlphaFoldDB" id="A0A380P8B1"/>
<accession>A0A380P8B1</accession>
<protein>
    <submittedName>
        <fullName evidence="1">Uncharacterized protein</fullName>
    </submittedName>
</protein>
<proteinExistence type="predicted"/>
<dbReference type="STRING" id="1629.IV50_GL001211"/>
<dbReference type="Proteomes" id="UP000254621">
    <property type="component" value="Unassembled WGS sequence"/>
</dbReference>
<evidence type="ECO:0000313" key="1">
    <source>
        <dbReference type="EMBL" id="SUP61453.1"/>
    </source>
</evidence>
<evidence type="ECO:0000313" key="2">
    <source>
        <dbReference type="Proteomes" id="UP000254621"/>
    </source>
</evidence>
<reference evidence="1 2" key="1">
    <citation type="submission" date="2018-06" db="EMBL/GenBank/DDBJ databases">
        <authorList>
            <consortium name="Pathogen Informatics"/>
            <person name="Doyle S."/>
        </authorList>
    </citation>
    <scope>NUCLEOTIDE SEQUENCE [LARGE SCALE GENOMIC DNA]</scope>
    <source>
        <strain evidence="1 2">NCTC13645</strain>
    </source>
</reference>
<gene>
    <name evidence="1" type="ORF">NCTC13645_02609</name>
</gene>
<name>A0A380P8B1_WEIVI</name>
<dbReference type="EMBL" id="UHIV01000007">
    <property type="protein sequence ID" value="SUP61453.1"/>
    <property type="molecule type" value="Genomic_DNA"/>
</dbReference>
<sequence length="127" mass="15251">MLFYDQFLLNIDRGYNRGNWFFDVNFQLRAFDFTQILGGIEQWNCFTLQHLKDNPPKLVESMDDIEYQYLADKIDSSRTCFLDIQRKLTNIDFNHYVQSIPPTWDITSDDKQAVVDFWNFRSCILMI</sequence>